<gene>
    <name evidence="2" type="ORF">Pmar_PMAR002457</name>
</gene>
<dbReference type="InParanoid" id="C5KS69"/>
<dbReference type="EMBL" id="GG675975">
    <property type="protein sequence ID" value="EER12650.1"/>
    <property type="molecule type" value="Genomic_DNA"/>
</dbReference>
<reference evidence="2 3" key="1">
    <citation type="submission" date="2008-07" db="EMBL/GenBank/DDBJ databases">
        <authorList>
            <person name="El-Sayed N."/>
            <person name="Caler E."/>
            <person name="Inman J."/>
            <person name="Amedeo P."/>
            <person name="Hass B."/>
            <person name="Wortman J."/>
        </authorList>
    </citation>
    <scope>NUCLEOTIDE SEQUENCE [LARGE SCALE GENOMIC DNA]</scope>
    <source>
        <strain evidence="3">ATCC 50983 / TXsc</strain>
    </source>
</reference>
<organism evidence="3">
    <name type="scientific">Perkinsus marinus (strain ATCC 50983 / TXsc)</name>
    <dbReference type="NCBI Taxonomy" id="423536"/>
    <lineage>
        <taxon>Eukaryota</taxon>
        <taxon>Sar</taxon>
        <taxon>Alveolata</taxon>
        <taxon>Perkinsozoa</taxon>
        <taxon>Perkinsea</taxon>
        <taxon>Perkinsida</taxon>
        <taxon>Perkinsidae</taxon>
        <taxon>Perkinsus</taxon>
    </lineage>
</organism>
<keyword evidence="3" id="KW-1185">Reference proteome</keyword>
<feature type="chain" id="PRO_5002954547" evidence="1">
    <location>
        <begin position="17"/>
        <end position="134"/>
    </location>
</feature>
<evidence type="ECO:0000313" key="2">
    <source>
        <dbReference type="EMBL" id="EER12650.1"/>
    </source>
</evidence>
<feature type="signal peptide" evidence="1">
    <location>
        <begin position="1"/>
        <end position="16"/>
    </location>
</feature>
<accession>C5KS69</accession>
<name>C5KS69_PERM5</name>
<dbReference type="RefSeq" id="XP_002780855.1">
    <property type="nucleotide sequence ID" value="XM_002780809.1"/>
</dbReference>
<dbReference type="GeneID" id="9058521"/>
<dbReference type="AlphaFoldDB" id="C5KS69"/>
<dbReference type="Proteomes" id="UP000007800">
    <property type="component" value="Unassembled WGS sequence"/>
</dbReference>
<evidence type="ECO:0000256" key="1">
    <source>
        <dbReference type="SAM" id="SignalP"/>
    </source>
</evidence>
<keyword evidence="1" id="KW-0732">Signal</keyword>
<proteinExistence type="predicted"/>
<sequence>MLNHLLHLILVGVALSHEPDGSYFLILSKPYLNLVYTFSDNAKTVEVSFYCAVGPKPTKATFDVDKVSDESYWIDFHSDLWGKFKKSFEIRCEDYLPLGSLDLWQIKYAAKFDQPSIHLKGKTWKLAHREPPSH</sequence>
<evidence type="ECO:0000313" key="3">
    <source>
        <dbReference type="Proteomes" id="UP000007800"/>
    </source>
</evidence>
<protein>
    <submittedName>
        <fullName evidence="2">Uncharacterized protein</fullName>
    </submittedName>
</protein>